<feature type="compositionally biased region" description="Polar residues" evidence="1">
    <location>
        <begin position="25"/>
        <end position="39"/>
    </location>
</feature>
<feature type="region of interest" description="Disordered" evidence="1">
    <location>
        <begin position="1"/>
        <end position="20"/>
    </location>
</feature>
<evidence type="ECO:0000256" key="1">
    <source>
        <dbReference type="SAM" id="MobiDB-lite"/>
    </source>
</evidence>
<proteinExistence type="predicted"/>
<dbReference type="AlphaFoldDB" id="D3BL53"/>
<dbReference type="RefSeq" id="XP_020429915.1">
    <property type="nucleotide sequence ID" value="XM_020580082.1"/>
</dbReference>
<reference evidence="2 3" key="1">
    <citation type="journal article" date="2011" name="Genome Res.">
        <title>Phylogeny-wide analysis of social amoeba genomes highlights ancient origins for complex intercellular communication.</title>
        <authorList>
            <person name="Heidel A.J."/>
            <person name="Lawal H.M."/>
            <person name="Felder M."/>
            <person name="Schilde C."/>
            <person name="Helps N.R."/>
            <person name="Tunggal B."/>
            <person name="Rivero F."/>
            <person name="John U."/>
            <person name="Schleicher M."/>
            <person name="Eichinger L."/>
            <person name="Platzer M."/>
            <person name="Noegel A.A."/>
            <person name="Schaap P."/>
            <person name="Gloeckner G."/>
        </authorList>
    </citation>
    <scope>NUCLEOTIDE SEQUENCE [LARGE SCALE GENOMIC DNA]</scope>
    <source>
        <strain evidence="3">ATCC 26659 / Pp 5 / PN500</strain>
    </source>
</reference>
<dbReference type="FunCoup" id="D3BL53">
    <property type="interactions" value="428"/>
</dbReference>
<dbReference type="InParanoid" id="D3BL53"/>
<feature type="compositionally biased region" description="Polar residues" evidence="1">
    <location>
        <begin position="10"/>
        <end position="20"/>
    </location>
</feature>
<dbReference type="OMA" id="NTPRDDE"/>
<dbReference type="GeneID" id="31364760"/>
<accession>D3BL53</accession>
<evidence type="ECO:0008006" key="4">
    <source>
        <dbReference type="Google" id="ProtNLM"/>
    </source>
</evidence>
<evidence type="ECO:0000313" key="3">
    <source>
        <dbReference type="Proteomes" id="UP000001396"/>
    </source>
</evidence>
<protein>
    <recommendedName>
        <fullName evidence="4">MICOS complex subunit</fullName>
    </recommendedName>
</protein>
<dbReference type="EMBL" id="ADBJ01000039">
    <property type="protein sequence ID" value="EFA77787.1"/>
    <property type="molecule type" value="Genomic_DNA"/>
</dbReference>
<organism evidence="2 3">
    <name type="scientific">Heterostelium pallidum (strain ATCC 26659 / Pp 5 / PN500)</name>
    <name type="common">Cellular slime mold</name>
    <name type="synonym">Polysphondylium pallidum</name>
    <dbReference type="NCBI Taxonomy" id="670386"/>
    <lineage>
        <taxon>Eukaryota</taxon>
        <taxon>Amoebozoa</taxon>
        <taxon>Evosea</taxon>
        <taxon>Eumycetozoa</taxon>
        <taxon>Dictyostelia</taxon>
        <taxon>Acytosteliales</taxon>
        <taxon>Acytosteliaceae</taxon>
        <taxon>Heterostelium</taxon>
    </lineage>
</organism>
<sequence length="190" mass="20756">MSDSYKPFANNFQSTGTVKSTNVENNTAVQQQQQPSSSLPKREDENVMTPIVRSLLGFVQTTKDTIPELNNAIDNGFKSAAKGFVNTVDVVAIRDNYRKAVDLVDRSPPLLIVASATLLPIILFKKVPSVKDPALAALGFGASMYYCYPELVSKGSKKVLEFYKTQTNQLNNNSNATAPVVVSQPPKDKQ</sequence>
<comment type="caution">
    <text evidence="2">The sequence shown here is derived from an EMBL/GenBank/DDBJ whole genome shotgun (WGS) entry which is preliminary data.</text>
</comment>
<evidence type="ECO:0000313" key="2">
    <source>
        <dbReference type="EMBL" id="EFA77787.1"/>
    </source>
</evidence>
<feature type="region of interest" description="Disordered" evidence="1">
    <location>
        <begin position="25"/>
        <end position="44"/>
    </location>
</feature>
<keyword evidence="3" id="KW-1185">Reference proteome</keyword>
<gene>
    <name evidence="2" type="ORF">PPL_09285</name>
</gene>
<name>D3BL53_HETP5</name>
<dbReference type="Proteomes" id="UP000001396">
    <property type="component" value="Unassembled WGS sequence"/>
</dbReference>